<evidence type="ECO:0000313" key="2">
    <source>
        <dbReference type="EMBL" id="CAG8495826.1"/>
    </source>
</evidence>
<comment type="caution">
    <text evidence="2">The sequence shown here is derived from an EMBL/GenBank/DDBJ whole genome shotgun (WGS) entry which is preliminary data.</text>
</comment>
<feature type="non-terminal residue" evidence="2">
    <location>
        <position position="1"/>
    </location>
</feature>
<protein>
    <submittedName>
        <fullName evidence="2">10932_t:CDS:1</fullName>
    </submittedName>
</protein>
<evidence type="ECO:0000313" key="3">
    <source>
        <dbReference type="Proteomes" id="UP000789396"/>
    </source>
</evidence>
<gene>
    <name evidence="2" type="ORF">RFULGI_LOCUS2200</name>
</gene>
<keyword evidence="3" id="KW-1185">Reference proteome</keyword>
<proteinExistence type="predicted"/>
<sequence length="63" mass="6972">ESTEKFENPSAITYEEHTTKKLESPSEMIDGEKSTEKLVDSVLMGMLSTENIENPLTLINGAL</sequence>
<feature type="compositionally biased region" description="Basic and acidic residues" evidence="1">
    <location>
        <begin position="14"/>
        <end position="32"/>
    </location>
</feature>
<dbReference type="OrthoDB" id="2482578at2759"/>
<organism evidence="2 3">
    <name type="scientific">Racocetra fulgida</name>
    <dbReference type="NCBI Taxonomy" id="60492"/>
    <lineage>
        <taxon>Eukaryota</taxon>
        <taxon>Fungi</taxon>
        <taxon>Fungi incertae sedis</taxon>
        <taxon>Mucoromycota</taxon>
        <taxon>Glomeromycotina</taxon>
        <taxon>Glomeromycetes</taxon>
        <taxon>Diversisporales</taxon>
        <taxon>Gigasporaceae</taxon>
        <taxon>Racocetra</taxon>
    </lineage>
</organism>
<dbReference type="Proteomes" id="UP000789396">
    <property type="component" value="Unassembled WGS sequence"/>
</dbReference>
<dbReference type="AlphaFoldDB" id="A0A9N9EWC8"/>
<dbReference type="EMBL" id="CAJVPZ010001599">
    <property type="protein sequence ID" value="CAG8495826.1"/>
    <property type="molecule type" value="Genomic_DNA"/>
</dbReference>
<name>A0A9N9EWC8_9GLOM</name>
<feature type="region of interest" description="Disordered" evidence="1">
    <location>
        <begin position="1"/>
        <end position="32"/>
    </location>
</feature>
<accession>A0A9N9EWC8</accession>
<reference evidence="2" key="1">
    <citation type="submission" date="2021-06" db="EMBL/GenBank/DDBJ databases">
        <authorList>
            <person name="Kallberg Y."/>
            <person name="Tangrot J."/>
            <person name="Rosling A."/>
        </authorList>
    </citation>
    <scope>NUCLEOTIDE SEQUENCE</scope>
    <source>
        <strain evidence="2">IN212</strain>
    </source>
</reference>
<evidence type="ECO:0000256" key="1">
    <source>
        <dbReference type="SAM" id="MobiDB-lite"/>
    </source>
</evidence>